<dbReference type="Proteomes" id="UP000622317">
    <property type="component" value="Unassembled WGS sequence"/>
</dbReference>
<dbReference type="CDD" id="cd16027">
    <property type="entry name" value="SGSH"/>
    <property type="match status" value="1"/>
</dbReference>
<gene>
    <name evidence="2" type="ORF">IEN85_14255</name>
</gene>
<dbReference type="Gene3D" id="3.40.720.10">
    <property type="entry name" value="Alkaline Phosphatase, subunit A"/>
    <property type="match status" value="1"/>
</dbReference>
<name>A0A927IHX2_9BACT</name>
<dbReference type="InterPro" id="IPR017850">
    <property type="entry name" value="Alkaline_phosphatase_core_sf"/>
</dbReference>
<evidence type="ECO:0000313" key="3">
    <source>
        <dbReference type="Proteomes" id="UP000622317"/>
    </source>
</evidence>
<feature type="domain" description="Sulfatase N-terminal" evidence="1">
    <location>
        <begin position="7"/>
        <end position="298"/>
    </location>
</feature>
<dbReference type="PANTHER" id="PTHR43751">
    <property type="entry name" value="SULFATASE"/>
    <property type="match status" value="1"/>
</dbReference>
<reference evidence="2" key="1">
    <citation type="submission" date="2020-09" db="EMBL/GenBank/DDBJ databases">
        <title>Pelagicoccus enzymogenes sp. nov. with an EPS production, isolated from marine sediment.</title>
        <authorList>
            <person name="Feng X."/>
        </authorList>
    </citation>
    <scope>NUCLEOTIDE SEQUENCE</scope>
    <source>
        <strain evidence="2">NFK12</strain>
    </source>
</reference>
<dbReference type="SUPFAM" id="SSF53649">
    <property type="entry name" value="Alkaline phosphatase-like"/>
    <property type="match status" value="1"/>
</dbReference>
<comment type="caution">
    <text evidence="2">The sequence shown here is derived from an EMBL/GenBank/DDBJ whole genome shotgun (WGS) entry which is preliminary data.</text>
</comment>
<organism evidence="2 3">
    <name type="scientific">Pelagicoccus enzymogenes</name>
    <dbReference type="NCBI Taxonomy" id="2773457"/>
    <lineage>
        <taxon>Bacteria</taxon>
        <taxon>Pseudomonadati</taxon>
        <taxon>Verrucomicrobiota</taxon>
        <taxon>Opitutia</taxon>
        <taxon>Puniceicoccales</taxon>
        <taxon>Pelagicoccaceae</taxon>
        <taxon>Pelagicoccus</taxon>
    </lineage>
</organism>
<accession>A0A927IHX2</accession>
<evidence type="ECO:0000313" key="2">
    <source>
        <dbReference type="EMBL" id="MBD5780661.1"/>
    </source>
</evidence>
<sequence length="498" mass="56172">MVKKSQPNILFALADDASYPFASAYGCDWMKTPAFDAVARSGLLFHKAYTPNAKCAPSRAAILTGRNSWQLEAAANHWCNFPAKFKSVTDTLSESGYHVGYTGKGWAPGEALKEDASPRDVICPAYQSKTLAPPTSCISPCDYAANFEDFLDDRDPGQPFFFWYGGNEPHRPYEYQSGSNIGNKRIEDIDTVPPFWPDDERVRHDMVDHAFALEYFDSHLAKMLAKLEQIGELENTIVVVTADNGMPFPRIKGQAYDFSNRLPLAISWPQGIANPAREVESYLSFIDFAPTFLDYAGIAPETTGMHSLTGRSLRPVFENAPSHQQRDFVLIGKERHDIGRPNDVGYPIRGIVRDDFLYVINFEPDRWPAGNPETGYPNCDTSPTKTVILEGRNTKERHRYWELSFGKRAGEELYHLPSDRNCLHNLASDSDHKSLKSQLRAKLLDTLRAEEDPRIIADGSVFDHYPYADPRYQNFYERFTAGDAKTPPWVSKSDIQKS</sequence>
<dbReference type="PANTHER" id="PTHR43751:SF1">
    <property type="entry name" value="SULFATASE ATSG-RELATED"/>
    <property type="match status" value="1"/>
</dbReference>
<protein>
    <submittedName>
        <fullName evidence="2">Sulfatase</fullName>
    </submittedName>
</protein>
<keyword evidence="3" id="KW-1185">Reference proteome</keyword>
<dbReference type="PROSITE" id="PS51257">
    <property type="entry name" value="PROKAR_LIPOPROTEIN"/>
    <property type="match status" value="1"/>
</dbReference>
<evidence type="ECO:0000259" key="1">
    <source>
        <dbReference type="Pfam" id="PF00884"/>
    </source>
</evidence>
<dbReference type="AlphaFoldDB" id="A0A927IHX2"/>
<dbReference type="Pfam" id="PF00884">
    <property type="entry name" value="Sulfatase"/>
    <property type="match status" value="1"/>
</dbReference>
<dbReference type="RefSeq" id="WP_191617757.1">
    <property type="nucleotide sequence ID" value="NZ_JACYFG010000036.1"/>
</dbReference>
<proteinExistence type="predicted"/>
<dbReference type="InterPro" id="IPR052701">
    <property type="entry name" value="GAG_Ulvan_Degrading_Sulfatases"/>
</dbReference>
<dbReference type="EMBL" id="JACYFG010000036">
    <property type="protein sequence ID" value="MBD5780661.1"/>
    <property type="molecule type" value="Genomic_DNA"/>
</dbReference>
<dbReference type="InterPro" id="IPR000917">
    <property type="entry name" value="Sulfatase_N"/>
</dbReference>